<organism evidence="2 3">
    <name type="scientific">Aureobasidium mustum</name>
    <dbReference type="NCBI Taxonomy" id="2773714"/>
    <lineage>
        <taxon>Eukaryota</taxon>
        <taxon>Fungi</taxon>
        <taxon>Dikarya</taxon>
        <taxon>Ascomycota</taxon>
        <taxon>Pezizomycotina</taxon>
        <taxon>Dothideomycetes</taxon>
        <taxon>Dothideomycetidae</taxon>
        <taxon>Dothideales</taxon>
        <taxon>Saccotheciaceae</taxon>
        <taxon>Aureobasidium</taxon>
    </lineage>
</organism>
<evidence type="ECO:0000313" key="2">
    <source>
        <dbReference type="EMBL" id="CAD0090239.1"/>
    </source>
</evidence>
<dbReference type="Pfam" id="PF00651">
    <property type="entry name" value="BTB"/>
    <property type="match status" value="1"/>
</dbReference>
<keyword evidence="3" id="KW-1185">Reference proteome</keyword>
<dbReference type="PANTHER" id="PTHR24413">
    <property type="entry name" value="SPECKLE-TYPE POZ PROTEIN"/>
    <property type="match status" value="1"/>
</dbReference>
<protein>
    <recommendedName>
        <fullName evidence="1">BTB domain-containing protein</fullName>
    </recommendedName>
</protein>
<dbReference type="Gene3D" id="3.30.710.10">
    <property type="entry name" value="Potassium Channel Kv1.1, Chain A"/>
    <property type="match status" value="1"/>
</dbReference>
<reference evidence="2" key="1">
    <citation type="submission" date="2020-06" db="EMBL/GenBank/DDBJ databases">
        <authorList>
            <person name="Onetto C."/>
        </authorList>
    </citation>
    <scope>NUCLEOTIDE SEQUENCE</scope>
</reference>
<proteinExistence type="predicted"/>
<feature type="domain" description="BTB" evidence="1">
    <location>
        <begin position="28"/>
        <end position="95"/>
    </location>
</feature>
<accession>A0A9N8PBP5</accession>
<dbReference type="SUPFAM" id="SSF54695">
    <property type="entry name" value="POZ domain"/>
    <property type="match status" value="1"/>
</dbReference>
<dbReference type="Proteomes" id="UP000714618">
    <property type="component" value="Unassembled WGS sequence"/>
</dbReference>
<dbReference type="PROSITE" id="PS50097">
    <property type="entry name" value="BTB"/>
    <property type="match status" value="1"/>
</dbReference>
<dbReference type="CDD" id="cd18186">
    <property type="entry name" value="BTB_POZ_ZBTB_KLHL-like"/>
    <property type="match status" value="1"/>
</dbReference>
<dbReference type="InterPro" id="IPR011333">
    <property type="entry name" value="SKP1/BTB/POZ_sf"/>
</dbReference>
<dbReference type="AlphaFoldDB" id="A0A9N8PBP5"/>
<dbReference type="EMBL" id="CAIJEO010000004">
    <property type="protein sequence ID" value="CAD0090239.1"/>
    <property type="molecule type" value="Genomic_DNA"/>
</dbReference>
<evidence type="ECO:0000259" key="1">
    <source>
        <dbReference type="PROSITE" id="PS50097"/>
    </source>
</evidence>
<dbReference type="OrthoDB" id="45365at2759"/>
<gene>
    <name evidence="2" type="ORF">AWRI4233_LOCUS2595</name>
</gene>
<evidence type="ECO:0000313" key="3">
    <source>
        <dbReference type="Proteomes" id="UP000714618"/>
    </source>
</evidence>
<dbReference type="SMART" id="SM00225">
    <property type="entry name" value="BTB"/>
    <property type="match status" value="1"/>
</dbReference>
<name>A0A9N8PBP5_9PEZI</name>
<sequence length="211" mass="24057">MSTSSNVIADCPARYPYLQNSYNNAMLSDVVICFEDERVYAHKVAVMAASGVFNAAFNSKFPVADQGTFEIKGYSTDVVYAMLRHIYSKPPEEPSPARGLEEELEHHFAIFLIANEYEIQSLCRSSAQSVVQMIKSIPLPNPLPWYYQKWPSEERYSRSREQLSLILVRTATLYIDSKIADTSLLDTVLQTYFDLFSDLDSMKRHLKLCDA</sequence>
<dbReference type="InterPro" id="IPR000210">
    <property type="entry name" value="BTB/POZ_dom"/>
</dbReference>
<comment type="caution">
    <text evidence="2">The sequence shown here is derived from an EMBL/GenBank/DDBJ whole genome shotgun (WGS) entry which is preliminary data.</text>
</comment>